<protein>
    <submittedName>
        <fullName evidence="2">Uncharacterized protein</fullName>
    </submittedName>
</protein>
<keyword evidence="3" id="KW-1185">Reference proteome</keyword>
<organism evidence="2 3">
    <name type="scientific">Cohnella fermenti</name>
    <dbReference type="NCBI Taxonomy" id="2565925"/>
    <lineage>
        <taxon>Bacteria</taxon>
        <taxon>Bacillati</taxon>
        <taxon>Bacillota</taxon>
        <taxon>Bacilli</taxon>
        <taxon>Bacillales</taxon>
        <taxon>Paenibacillaceae</taxon>
        <taxon>Cohnella</taxon>
    </lineage>
</organism>
<sequence length="104" mass="12047">MVGDVLRGLSPSLAAILVGSGWLETFYAVYRTRWLGFWLVLVGWRRFVRFIALVGWDSGWGEVFYVIFHIRGLGLGAIEPFYMIFSIYAVTWAINFFIYAIFHI</sequence>
<dbReference type="RefSeq" id="WP_136372434.1">
    <property type="nucleotide sequence ID" value="NZ_SSOB01000038.1"/>
</dbReference>
<evidence type="ECO:0000313" key="3">
    <source>
        <dbReference type="Proteomes" id="UP000310636"/>
    </source>
</evidence>
<feature type="transmembrane region" description="Helical" evidence="1">
    <location>
        <begin position="12"/>
        <end position="30"/>
    </location>
</feature>
<dbReference type="Proteomes" id="UP000310636">
    <property type="component" value="Unassembled WGS sequence"/>
</dbReference>
<feature type="transmembrane region" description="Helical" evidence="1">
    <location>
        <begin position="80"/>
        <end position="102"/>
    </location>
</feature>
<gene>
    <name evidence="2" type="ORF">E6C55_24365</name>
</gene>
<keyword evidence="1" id="KW-0472">Membrane</keyword>
<comment type="caution">
    <text evidence="2">The sequence shown here is derived from an EMBL/GenBank/DDBJ whole genome shotgun (WGS) entry which is preliminary data.</text>
</comment>
<name>A0A4S4BKT8_9BACL</name>
<feature type="transmembrane region" description="Helical" evidence="1">
    <location>
        <begin position="50"/>
        <end position="68"/>
    </location>
</feature>
<dbReference type="AlphaFoldDB" id="A0A4S4BKT8"/>
<keyword evidence="1" id="KW-1133">Transmembrane helix</keyword>
<evidence type="ECO:0000313" key="2">
    <source>
        <dbReference type="EMBL" id="THF74746.1"/>
    </source>
</evidence>
<reference evidence="2 3" key="1">
    <citation type="submission" date="2019-04" db="EMBL/GenBank/DDBJ databases">
        <title>Cohnella sp. nov. isolated from preserved vegetables.</title>
        <authorList>
            <person name="Lin S.-Y."/>
            <person name="Hung M.-H."/>
            <person name="Young C.-C."/>
        </authorList>
    </citation>
    <scope>NUCLEOTIDE SEQUENCE [LARGE SCALE GENOMIC DNA]</scope>
    <source>
        <strain evidence="2 3">CC-MHH1044</strain>
    </source>
</reference>
<accession>A0A4S4BKT8</accession>
<proteinExistence type="predicted"/>
<evidence type="ECO:0000256" key="1">
    <source>
        <dbReference type="SAM" id="Phobius"/>
    </source>
</evidence>
<dbReference type="EMBL" id="SSOB01000038">
    <property type="protein sequence ID" value="THF74746.1"/>
    <property type="molecule type" value="Genomic_DNA"/>
</dbReference>
<keyword evidence="1" id="KW-0812">Transmembrane</keyword>